<evidence type="ECO:0000256" key="1">
    <source>
        <dbReference type="ARBA" id="ARBA00004611"/>
    </source>
</evidence>
<protein>
    <recommendedName>
        <fullName evidence="12">RIB43A-like with coiled-coils protein 2</fullName>
    </recommendedName>
</protein>
<evidence type="ECO:0000256" key="4">
    <source>
        <dbReference type="ARBA" id="ARBA00022846"/>
    </source>
</evidence>
<evidence type="ECO:0000256" key="9">
    <source>
        <dbReference type="ARBA" id="ARBA00046435"/>
    </source>
</evidence>
<comment type="subunit">
    <text evidence="9">Microtubule inner protein component of sperm flagellar doublet microtubules.</text>
</comment>
<keyword evidence="5" id="KW-0175">Coiled coil</keyword>
<evidence type="ECO:0000256" key="2">
    <source>
        <dbReference type="ARBA" id="ARBA00006875"/>
    </source>
</evidence>
<dbReference type="PANTHER" id="PTHR14517:SF6">
    <property type="entry name" value="RE41410P"/>
    <property type="match status" value="1"/>
</dbReference>
<keyword evidence="4" id="KW-0282">Flagellum</keyword>
<evidence type="ECO:0000256" key="8">
    <source>
        <dbReference type="ARBA" id="ARBA00023273"/>
    </source>
</evidence>
<keyword evidence="7" id="KW-0206">Cytoskeleton</keyword>
<evidence type="ECO:0008006" key="12">
    <source>
        <dbReference type="Google" id="ProtNLM"/>
    </source>
</evidence>
<comment type="subcellular location">
    <subcellularLocation>
        <location evidence="1">Cytoplasm</location>
        <location evidence="1">Cytoskeleton</location>
        <location evidence="1">Flagellum axoneme</location>
    </subcellularLocation>
</comment>
<dbReference type="EMBL" id="BNJQ01000003">
    <property type="protein sequence ID" value="GHP02546.1"/>
    <property type="molecule type" value="Genomic_DNA"/>
</dbReference>
<evidence type="ECO:0000256" key="7">
    <source>
        <dbReference type="ARBA" id="ARBA00023212"/>
    </source>
</evidence>
<dbReference type="Proteomes" id="UP000660262">
    <property type="component" value="Unassembled WGS sequence"/>
</dbReference>
<evidence type="ECO:0000256" key="6">
    <source>
        <dbReference type="ARBA" id="ARBA00023069"/>
    </source>
</evidence>
<dbReference type="PANTHER" id="PTHR14517">
    <property type="entry name" value="RIB43A-RELATED"/>
    <property type="match status" value="1"/>
</dbReference>
<organism evidence="10 11">
    <name type="scientific">Pycnococcus provasolii</name>
    <dbReference type="NCBI Taxonomy" id="41880"/>
    <lineage>
        <taxon>Eukaryota</taxon>
        <taxon>Viridiplantae</taxon>
        <taxon>Chlorophyta</taxon>
        <taxon>Pseudoscourfieldiophyceae</taxon>
        <taxon>Pseudoscourfieldiales</taxon>
        <taxon>Pycnococcaceae</taxon>
        <taxon>Pycnococcus</taxon>
    </lineage>
</organism>
<reference evidence="10" key="1">
    <citation type="submission" date="2020-10" db="EMBL/GenBank/DDBJ databases">
        <title>Unveiling of a novel bifunctional photoreceptor, Dualchrome1, isolated from a cosmopolitan green alga.</title>
        <authorList>
            <person name="Suzuki S."/>
            <person name="Kawachi M."/>
        </authorList>
    </citation>
    <scope>NUCLEOTIDE SEQUENCE</scope>
    <source>
        <strain evidence="10">NIES 2893</strain>
    </source>
</reference>
<comment type="caution">
    <text evidence="10">The sequence shown here is derived from an EMBL/GenBank/DDBJ whole genome shotgun (WGS) entry which is preliminary data.</text>
</comment>
<accession>A0A830H5S7</accession>
<dbReference type="Pfam" id="PF05914">
    <property type="entry name" value="RIB43A"/>
    <property type="match status" value="1"/>
</dbReference>
<sequence length="396" mass="44804">MTTVDASSAFYEGVREETNADIGALAFSRTKQVDRDERATRVFDAKWRTIGIDKQALDGQVADKIERRVTDEISELSFAKLAVFLDNEVQRAVQERDRLKRELAKNDVAFRNANQLKDTRREYDINRPDALRLEQPLRTLDATAAERDAALGVSSAQVFEGEDATAAARRMAQLRQQRQWVEQQVAEKRHRSKLQVDEELSFAALLAAQDAFSVSLERDEKVDAKARTKAASDGNVELAKLKTARDAAWKAAQHEADESEIAMLNSSAFLTEHPSAGVSSFQSHRVRPDHYKGHTDAERFEYAAFQASQREENAARRAMEAAAEMERCRKDEAIRRQLQINAQDKEDFMADQARQMAAVRITQVTEKGERDANATAHVKAHGYAPEFFSRFGRDRR</sequence>
<keyword evidence="8" id="KW-0966">Cell projection</keyword>
<keyword evidence="6" id="KW-0969">Cilium</keyword>
<dbReference type="AlphaFoldDB" id="A0A830H5S7"/>
<evidence type="ECO:0000313" key="11">
    <source>
        <dbReference type="Proteomes" id="UP000660262"/>
    </source>
</evidence>
<proteinExistence type="inferred from homology"/>
<dbReference type="InterPro" id="IPR008805">
    <property type="entry name" value="RIB43A"/>
</dbReference>
<name>A0A830H5S7_9CHLO</name>
<comment type="similarity">
    <text evidence="2">Belongs to the RIB43A family.</text>
</comment>
<evidence type="ECO:0000256" key="3">
    <source>
        <dbReference type="ARBA" id="ARBA00022490"/>
    </source>
</evidence>
<keyword evidence="3" id="KW-0963">Cytoplasm</keyword>
<evidence type="ECO:0000256" key="5">
    <source>
        <dbReference type="ARBA" id="ARBA00023054"/>
    </source>
</evidence>
<keyword evidence="11" id="KW-1185">Reference proteome</keyword>
<evidence type="ECO:0000313" key="10">
    <source>
        <dbReference type="EMBL" id="GHP02546.1"/>
    </source>
</evidence>
<dbReference type="OrthoDB" id="429119at2759"/>
<gene>
    <name evidence="10" type="ORF">PPROV_000130200</name>
</gene>